<dbReference type="AlphaFoldDB" id="A0A544Y8K9"/>
<comment type="caution">
    <text evidence="2">The sequence shown here is derived from an EMBL/GenBank/DDBJ whole genome shotgun (WGS) entry which is preliminary data.</text>
</comment>
<evidence type="ECO:0000313" key="3">
    <source>
        <dbReference type="Proteomes" id="UP000316541"/>
    </source>
</evidence>
<dbReference type="Proteomes" id="UP000316541">
    <property type="component" value="Unassembled WGS sequence"/>
</dbReference>
<dbReference type="EMBL" id="VIRM01000066">
    <property type="protein sequence ID" value="TQS13103.1"/>
    <property type="molecule type" value="Genomic_DNA"/>
</dbReference>
<organism evidence="2 3">
    <name type="scientific">Microbispora hainanensis</name>
    <dbReference type="NCBI Taxonomy" id="568844"/>
    <lineage>
        <taxon>Bacteria</taxon>
        <taxon>Bacillati</taxon>
        <taxon>Actinomycetota</taxon>
        <taxon>Actinomycetes</taxon>
        <taxon>Streptosporangiales</taxon>
        <taxon>Streptosporangiaceae</taxon>
        <taxon>Microbispora</taxon>
    </lineage>
</organism>
<dbReference type="Pfam" id="PF24712">
    <property type="entry name" value="YxiG_2"/>
    <property type="match status" value="1"/>
</dbReference>
<dbReference type="RefSeq" id="WP_142624639.1">
    <property type="nucleotide sequence ID" value="NZ_VIRM01000066.1"/>
</dbReference>
<protein>
    <recommendedName>
        <fullName evidence="1">YxiG-like domain-containing protein</fullName>
    </recommendedName>
</protein>
<proteinExistence type="predicted"/>
<feature type="domain" description="YxiG-like" evidence="1">
    <location>
        <begin position="4"/>
        <end position="149"/>
    </location>
</feature>
<gene>
    <name evidence="2" type="ORF">FLX08_35485</name>
</gene>
<evidence type="ECO:0000313" key="2">
    <source>
        <dbReference type="EMBL" id="TQS13103.1"/>
    </source>
</evidence>
<reference evidence="2 3" key="1">
    <citation type="submission" date="2019-07" db="EMBL/GenBank/DDBJ databases">
        <title>Microbispora hainanensis DSM 45428.</title>
        <authorList>
            <person name="Thawai C."/>
        </authorList>
    </citation>
    <scope>NUCLEOTIDE SEQUENCE [LARGE SCALE GENOMIC DNA]</scope>
    <source>
        <strain evidence="2 3">DSM 45428</strain>
    </source>
</reference>
<sequence length="154" mass="17383">MDPLKLQEALDQLFDQALLHHGFVNYARDYELVILPMAGPGTELMPPTLRYQFRYCVQANCVTTVPSHTWHESLDDRLTIYETGVTLDGYVWGVNSQTLYPGAELVADSSTARDWAAAVGIDFHEVRIQTNVHDLTLVFSDLRIENIPPEPHVS</sequence>
<name>A0A544Y8K9_9ACTN</name>
<dbReference type="InterPro" id="IPR058188">
    <property type="entry name" value="YxiG-like"/>
</dbReference>
<evidence type="ECO:0000259" key="1">
    <source>
        <dbReference type="Pfam" id="PF24712"/>
    </source>
</evidence>
<accession>A0A544Y8K9</accession>